<reference evidence="1 2" key="1">
    <citation type="journal article" date="2021" name="Int. J. Syst. Evol. Microbiol.">
        <title>Steroidobacter gossypii sp. nov., isolated from soil of cotton cropping field.</title>
        <authorList>
            <person name="Huang R."/>
            <person name="Yang S."/>
            <person name="Zhen C."/>
            <person name="Liu W."/>
        </authorList>
    </citation>
    <scope>NUCLEOTIDE SEQUENCE [LARGE SCALE GENOMIC DNA]</scope>
    <source>
        <strain evidence="1 2">S1-65</strain>
    </source>
</reference>
<dbReference type="Proteomes" id="UP000661077">
    <property type="component" value="Unassembled WGS sequence"/>
</dbReference>
<dbReference type="InterPro" id="IPR010994">
    <property type="entry name" value="RuvA_2-like"/>
</dbReference>
<dbReference type="PANTHER" id="PTHR21180:SF32">
    <property type="entry name" value="ENDONUCLEASE_EXONUCLEASE_PHOSPHATASE FAMILY DOMAIN-CONTAINING PROTEIN 1"/>
    <property type="match status" value="1"/>
</dbReference>
<protein>
    <submittedName>
        <fullName evidence="1">Helix-hairpin-helix domain-containing protein</fullName>
    </submittedName>
</protein>
<dbReference type="Pfam" id="PF12836">
    <property type="entry name" value="HHH_3"/>
    <property type="match status" value="1"/>
</dbReference>
<dbReference type="SUPFAM" id="SSF47781">
    <property type="entry name" value="RuvA domain 2-like"/>
    <property type="match status" value="1"/>
</dbReference>
<comment type="caution">
    <text evidence="1">The sequence shown here is derived from an EMBL/GenBank/DDBJ whole genome shotgun (WGS) entry which is preliminary data.</text>
</comment>
<dbReference type="InterPro" id="IPR051675">
    <property type="entry name" value="Endo/Exo/Phosphatase_dom_1"/>
</dbReference>
<dbReference type="PANTHER" id="PTHR21180">
    <property type="entry name" value="ENDONUCLEASE/EXONUCLEASE/PHOSPHATASE FAMILY DOMAIN-CONTAINING PROTEIN 1"/>
    <property type="match status" value="1"/>
</dbReference>
<dbReference type="InterPro" id="IPR004509">
    <property type="entry name" value="Competence_ComEA_HhH"/>
</dbReference>
<dbReference type="NCBIfam" id="TIGR00426">
    <property type="entry name" value="competence protein ComEA helix-hairpin-helix repeat region"/>
    <property type="match status" value="1"/>
</dbReference>
<dbReference type="EMBL" id="JAEVLS010000002">
    <property type="protein sequence ID" value="MBM0105323.1"/>
    <property type="molecule type" value="Genomic_DNA"/>
</dbReference>
<evidence type="ECO:0000313" key="1">
    <source>
        <dbReference type="EMBL" id="MBM0105323.1"/>
    </source>
</evidence>
<evidence type="ECO:0000313" key="2">
    <source>
        <dbReference type="Proteomes" id="UP000661077"/>
    </source>
</evidence>
<gene>
    <name evidence="1" type="ORF">JM946_11210</name>
</gene>
<keyword evidence="2" id="KW-1185">Reference proteome</keyword>
<sequence>MSTHRSGRARGIGSVRYTVQLLICSLLPAAVWAGPVDINSADAATIARELQGIGLSKAEDIVAYREKNGAFKSADELRKIKGIGAKTLERNRANIRMDSATGESRKGG</sequence>
<dbReference type="RefSeq" id="WP_203167372.1">
    <property type="nucleotide sequence ID" value="NZ_JAEVLS010000002.1"/>
</dbReference>
<accession>A0ABS1WWJ9</accession>
<dbReference type="Gene3D" id="1.10.150.280">
    <property type="entry name" value="AF1531-like domain"/>
    <property type="match status" value="1"/>
</dbReference>
<proteinExistence type="predicted"/>
<organism evidence="1 2">
    <name type="scientific">Steroidobacter gossypii</name>
    <dbReference type="NCBI Taxonomy" id="2805490"/>
    <lineage>
        <taxon>Bacteria</taxon>
        <taxon>Pseudomonadati</taxon>
        <taxon>Pseudomonadota</taxon>
        <taxon>Gammaproteobacteria</taxon>
        <taxon>Steroidobacterales</taxon>
        <taxon>Steroidobacteraceae</taxon>
        <taxon>Steroidobacter</taxon>
    </lineage>
</organism>
<name>A0ABS1WWJ9_9GAMM</name>